<dbReference type="PROSITE" id="PS51257">
    <property type="entry name" value="PROKAR_LIPOPROTEIN"/>
    <property type="match status" value="1"/>
</dbReference>
<dbReference type="EMBL" id="BAABAF010000004">
    <property type="protein sequence ID" value="GAA3762768.1"/>
    <property type="molecule type" value="Genomic_DNA"/>
</dbReference>
<dbReference type="Pfam" id="PF12028">
    <property type="entry name" value="DUF3515"/>
    <property type="match status" value="1"/>
</dbReference>
<feature type="signal peptide" evidence="1">
    <location>
        <begin position="1"/>
        <end position="20"/>
    </location>
</feature>
<evidence type="ECO:0000313" key="3">
    <source>
        <dbReference type="Proteomes" id="UP001500540"/>
    </source>
</evidence>
<comment type="caution">
    <text evidence="2">The sequence shown here is derived from an EMBL/GenBank/DDBJ whole genome shotgun (WGS) entry which is preliminary data.</text>
</comment>
<reference evidence="3" key="1">
    <citation type="journal article" date="2019" name="Int. J. Syst. Evol. Microbiol.">
        <title>The Global Catalogue of Microorganisms (GCM) 10K type strain sequencing project: providing services to taxonomists for standard genome sequencing and annotation.</title>
        <authorList>
            <consortium name="The Broad Institute Genomics Platform"/>
            <consortium name="The Broad Institute Genome Sequencing Center for Infectious Disease"/>
            <person name="Wu L."/>
            <person name="Ma J."/>
        </authorList>
    </citation>
    <scope>NUCLEOTIDE SEQUENCE [LARGE SCALE GENOMIC DNA]</scope>
    <source>
        <strain evidence="3">JCM 16950</strain>
    </source>
</reference>
<proteinExistence type="predicted"/>
<sequence>MTRIRRASAVALLLVGLALAGCSATVALDPAPSANDPACAEIMVRLPGNIAGQERVWTNAQSTASWGSPTKIIFTCGVTAPGPSTLKCISLGGVDWLVDESAQPNFRITSYGRVPAVQLYLDGSSTGVDPNAVLTQMGRLVAAQTTQTAQCTNPDTVGK</sequence>
<keyword evidence="3" id="KW-1185">Reference proteome</keyword>
<protein>
    <submittedName>
        <fullName evidence="2">DUF3515 domain-containing protein</fullName>
    </submittedName>
</protein>
<accession>A0ABP7GFQ3</accession>
<name>A0ABP7GFQ3_9MICO</name>
<evidence type="ECO:0000313" key="2">
    <source>
        <dbReference type="EMBL" id="GAA3762768.1"/>
    </source>
</evidence>
<organism evidence="2 3">
    <name type="scientific">Microbacterium kribbense</name>
    <dbReference type="NCBI Taxonomy" id="433645"/>
    <lineage>
        <taxon>Bacteria</taxon>
        <taxon>Bacillati</taxon>
        <taxon>Actinomycetota</taxon>
        <taxon>Actinomycetes</taxon>
        <taxon>Micrococcales</taxon>
        <taxon>Microbacteriaceae</taxon>
        <taxon>Microbacterium</taxon>
    </lineage>
</organism>
<gene>
    <name evidence="2" type="ORF">GCM10022240_14100</name>
</gene>
<dbReference type="RefSeq" id="WP_344781967.1">
    <property type="nucleotide sequence ID" value="NZ_BAABAF010000004.1"/>
</dbReference>
<dbReference type="InterPro" id="IPR021903">
    <property type="entry name" value="DUF3515"/>
</dbReference>
<keyword evidence="1" id="KW-0732">Signal</keyword>
<feature type="chain" id="PRO_5047476591" evidence="1">
    <location>
        <begin position="21"/>
        <end position="159"/>
    </location>
</feature>
<evidence type="ECO:0000256" key="1">
    <source>
        <dbReference type="SAM" id="SignalP"/>
    </source>
</evidence>
<dbReference type="Proteomes" id="UP001500540">
    <property type="component" value="Unassembled WGS sequence"/>
</dbReference>